<keyword evidence="3" id="KW-1185">Reference proteome</keyword>
<feature type="non-terminal residue" evidence="2">
    <location>
        <position position="1"/>
    </location>
</feature>
<evidence type="ECO:0000313" key="2">
    <source>
        <dbReference type="EMBL" id="GFH33662.1"/>
    </source>
</evidence>
<name>A0A6A0ALH7_HAELA</name>
<feature type="compositionally biased region" description="Low complexity" evidence="1">
    <location>
        <begin position="14"/>
        <end position="26"/>
    </location>
</feature>
<dbReference type="AlphaFoldDB" id="A0A6A0ALH7"/>
<feature type="non-terminal residue" evidence="2">
    <location>
        <position position="41"/>
    </location>
</feature>
<dbReference type="Proteomes" id="UP000485058">
    <property type="component" value="Unassembled WGS sequence"/>
</dbReference>
<feature type="region of interest" description="Disordered" evidence="1">
    <location>
        <begin position="12"/>
        <end position="41"/>
    </location>
</feature>
<evidence type="ECO:0000256" key="1">
    <source>
        <dbReference type="SAM" id="MobiDB-lite"/>
    </source>
</evidence>
<proteinExistence type="predicted"/>
<organism evidence="2 3">
    <name type="scientific">Haematococcus lacustris</name>
    <name type="common">Green alga</name>
    <name type="synonym">Haematococcus pluvialis</name>
    <dbReference type="NCBI Taxonomy" id="44745"/>
    <lineage>
        <taxon>Eukaryota</taxon>
        <taxon>Viridiplantae</taxon>
        <taxon>Chlorophyta</taxon>
        <taxon>core chlorophytes</taxon>
        <taxon>Chlorophyceae</taxon>
        <taxon>CS clade</taxon>
        <taxon>Chlamydomonadales</taxon>
        <taxon>Haematococcaceae</taxon>
        <taxon>Haematococcus</taxon>
    </lineage>
</organism>
<evidence type="ECO:0000313" key="3">
    <source>
        <dbReference type="Proteomes" id="UP000485058"/>
    </source>
</evidence>
<dbReference type="EMBL" id="BLLF01009251">
    <property type="protein sequence ID" value="GFH33662.1"/>
    <property type="molecule type" value="Genomic_DNA"/>
</dbReference>
<accession>A0A6A0ALH7</accession>
<sequence length="41" mass="4386">YPLLFLIASRLRSKPSSSSRPSSGGRTASWPWPKGLLASVA</sequence>
<protein>
    <submittedName>
        <fullName evidence="2">Uncharacterized protein</fullName>
    </submittedName>
</protein>
<comment type="caution">
    <text evidence="2">The sequence shown here is derived from an EMBL/GenBank/DDBJ whole genome shotgun (WGS) entry which is preliminary data.</text>
</comment>
<gene>
    <name evidence="2" type="ORF">HaLaN_33065</name>
</gene>
<reference evidence="2 3" key="1">
    <citation type="submission" date="2020-02" db="EMBL/GenBank/DDBJ databases">
        <title>Draft genome sequence of Haematococcus lacustris strain NIES-144.</title>
        <authorList>
            <person name="Morimoto D."/>
            <person name="Nakagawa S."/>
            <person name="Yoshida T."/>
            <person name="Sawayama S."/>
        </authorList>
    </citation>
    <scope>NUCLEOTIDE SEQUENCE [LARGE SCALE GENOMIC DNA]</scope>
    <source>
        <strain evidence="2 3">NIES-144</strain>
    </source>
</reference>